<dbReference type="Pfam" id="PF00742">
    <property type="entry name" value="Homoserine_dh"/>
    <property type="match status" value="1"/>
</dbReference>
<dbReference type="EC" id="1.1.1.3" evidence="4 10"/>
<keyword evidence="9 10" id="KW-0486">Methionine biosynthesis</keyword>
<name>A0A074L120_9BACT</name>
<dbReference type="SUPFAM" id="SSF51735">
    <property type="entry name" value="NAD(P)-binding Rossmann-fold domains"/>
    <property type="match status" value="1"/>
</dbReference>
<comment type="pathway">
    <text evidence="2 10">Amino-acid biosynthesis; L-methionine biosynthesis via de novo pathway; L-homoserine from L-aspartate: step 3/3.</text>
</comment>
<dbReference type="NCBIfam" id="NF004976">
    <property type="entry name" value="PRK06349.1"/>
    <property type="match status" value="1"/>
</dbReference>
<dbReference type="OrthoDB" id="9808167at2"/>
<sequence length="411" mass="45097">MNHKIGLMGFGVVGQGYHTIAESHDNDLLPYQIVIKEQNKSRPQNLPFIFNAEKLIDEAEIGIELISDSDAAYKFIRAFLERGKRVITANKKVIAANLPELIALQKQYGGSILYEAAVAASIPVICNLQTQYYGDEILEIKGILNGSSNYILSQIFRHNLSLHDALALAQKEGFAEADPSFDINGSDVASKLTILITHAFNEYHPEASIPFYGIEAIGSEEIDLARTLGLTIKLIASATKTAEGVTAYIFPTFVDSSDAISAIEWEYNCVKIKSKNLGEQFFKGKGAGSLPTGSAVYSDLVKMIAGFKYQYAENIPKETELRPISTILTVTMKTTHGDKLKRYGINEAEIIHTADAAWFVGDITTEFFLANKSAFIGDAISIINIGSSVTAETVKKALIKLKYKEHLLISE</sequence>
<proteinExistence type="inferred from homology"/>
<evidence type="ECO:0000256" key="2">
    <source>
        <dbReference type="ARBA" id="ARBA00005062"/>
    </source>
</evidence>
<evidence type="ECO:0000256" key="3">
    <source>
        <dbReference type="ARBA" id="ARBA00006753"/>
    </source>
</evidence>
<dbReference type="PROSITE" id="PS01042">
    <property type="entry name" value="HOMOSER_DHGENASE"/>
    <property type="match status" value="1"/>
</dbReference>
<dbReference type="eggNOG" id="COG0460">
    <property type="taxonomic scope" value="Bacteria"/>
</dbReference>
<keyword evidence="15" id="KW-1185">Reference proteome</keyword>
<comment type="catalytic activity">
    <reaction evidence="10">
        <text>L-homoserine + NADP(+) = L-aspartate 4-semialdehyde + NADPH + H(+)</text>
        <dbReference type="Rhea" id="RHEA:15761"/>
        <dbReference type="ChEBI" id="CHEBI:15378"/>
        <dbReference type="ChEBI" id="CHEBI:57476"/>
        <dbReference type="ChEBI" id="CHEBI:57783"/>
        <dbReference type="ChEBI" id="CHEBI:58349"/>
        <dbReference type="ChEBI" id="CHEBI:537519"/>
        <dbReference type="EC" id="1.1.1.3"/>
    </reaction>
</comment>
<organism evidence="14 15">
    <name type="scientific">Anditalea andensis</name>
    <dbReference type="NCBI Taxonomy" id="1048983"/>
    <lineage>
        <taxon>Bacteria</taxon>
        <taxon>Pseudomonadati</taxon>
        <taxon>Bacteroidota</taxon>
        <taxon>Cytophagia</taxon>
        <taxon>Cytophagales</taxon>
        <taxon>Cytophagaceae</taxon>
        <taxon>Anditalea</taxon>
    </lineage>
</organism>
<keyword evidence="10" id="KW-0521">NADP</keyword>
<feature type="domain" description="Homoserine dehydrogenase catalytic" evidence="12">
    <location>
        <begin position="123"/>
        <end position="301"/>
    </location>
</feature>
<dbReference type="Gene3D" id="3.40.50.720">
    <property type="entry name" value="NAD(P)-binding Rossmann-like Domain"/>
    <property type="match status" value="1"/>
</dbReference>
<keyword evidence="7 10" id="KW-0791">Threonine biosynthesis</keyword>
<evidence type="ECO:0000259" key="13">
    <source>
        <dbReference type="Pfam" id="PF03447"/>
    </source>
</evidence>
<dbReference type="UniPathway" id="UPA00050">
    <property type="reaction ID" value="UER00063"/>
</dbReference>
<comment type="caution">
    <text evidence="14">The sequence shown here is derived from an EMBL/GenBank/DDBJ whole genome shotgun (WGS) entry which is preliminary data.</text>
</comment>
<reference evidence="14 15" key="1">
    <citation type="submission" date="2014-04" db="EMBL/GenBank/DDBJ databases">
        <title>Characterization and application of a salt tolerant electro-active bacterium.</title>
        <authorList>
            <person name="Yang L."/>
            <person name="Wei S."/>
            <person name="Tay Q.X.M."/>
        </authorList>
    </citation>
    <scope>NUCLEOTIDE SEQUENCE [LARGE SCALE GENOMIC DNA]</scope>
    <source>
        <strain evidence="14 15">LY1</strain>
    </source>
</reference>
<dbReference type="GO" id="GO:0050661">
    <property type="term" value="F:NADP binding"/>
    <property type="evidence" value="ECO:0007669"/>
    <property type="project" value="InterPro"/>
</dbReference>
<dbReference type="InterPro" id="IPR005106">
    <property type="entry name" value="Asp/hSer_DH_NAD-bd"/>
</dbReference>
<dbReference type="GO" id="GO:0009086">
    <property type="term" value="P:methionine biosynthetic process"/>
    <property type="evidence" value="ECO:0007669"/>
    <property type="project" value="UniProtKB-KW"/>
</dbReference>
<comment type="pathway">
    <text evidence="1 10">Amino-acid biosynthesis; L-threonine biosynthesis; L-threonine from L-aspartate: step 3/5.</text>
</comment>
<dbReference type="PANTHER" id="PTHR43331:SF1">
    <property type="entry name" value="HOMOSERINE DEHYDROGENASE"/>
    <property type="match status" value="1"/>
</dbReference>
<dbReference type="EMBL" id="JMIH01000016">
    <property type="protein sequence ID" value="KEO74155.1"/>
    <property type="molecule type" value="Genomic_DNA"/>
</dbReference>
<evidence type="ECO:0000259" key="12">
    <source>
        <dbReference type="Pfam" id="PF00742"/>
    </source>
</evidence>
<evidence type="ECO:0000256" key="11">
    <source>
        <dbReference type="RuleBase" id="RU004171"/>
    </source>
</evidence>
<dbReference type="InterPro" id="IPR036291">
    <property type="entry name" value="NAD(P)-bd_dom_sf"/>
</dbReference>
<keyword evidence="6 10" id="KW-0028">Amino-acid biosynthesis</keyword>
<evidence type="ECO:0000256" key="8">
    <source>
        <dbReference type="ARBA" id="ARBA00023002"/>
    </source>
</evidence>
<accession>A0A074L120</accession>
<dbReference type="FunFam" id="3.30.360.10:FF:000005">
    <property type="entry name" value="Homoserine dehydrogenase"/>
    <property type="match status" value="1"/>
</dbReference>
<dbReference type="RefSeq" id="WP_035072999.1">
    <property type="nucleotide sequence ID" value="NZ_JMIH01000016.1"/>
</dbReference>
<dbReference type="SUPFAM" id="SSF55347">
    <property type="entry name" value="Glyceraldehyde-3-phosphate dehydrogenase-like, C-terminal domain"/>
    <property type="match status" value="1"/>
</dbReference>
<evidence type="ECO:0000256" key="6">
    <source>
        <dbReference type="ARBA" id="ARBA00022605"/>
    </source>
</evidence>
<feature type="domain" description="Aspartate/homoserine dehydrogenase NAD-binding" evidence="13">
    <location>
        <begin position="9"/>
        <end position="115"/>
    </location>
</feature>
<dbReference type="AlphaFoldDB" id="A0A074L120"/>
<evidence type="ECO:0000256" key="10">
    <source>
        <dbReference type="RuleBase" id="RU000579"/>
    </source>
</evidence>
<protein>
    <recommendedName>
        <fullName evidence="5 10">Homoserine dehydrogenase</fullName>
        <ecNumber evidence="4 10">1.1.1.3</ecNumber>
    </recommendedName>
</protein>
<evidence type="ECO:0000256" key="5">
    <source>
        <dbReference type="ARBA" id="ARBA00013376"/>
    </source>
</evidence>
<dbReference type="InterPro" id="IPR019811">
    <property type="entry name" value="HDH_CS"/>
</dbReference>
<gene>
    <name evidence="14" type="ORF">EL17_08430</name>
</gene>
<dbReference type="PANTHER" id="PTHR43331">
    <property type="entry name" value="HOMOSERINE DEHYDROGENASE"/>
    <property type="match status" value="1"/>
</dbReference>
<dbReference type="GO" id="GO:0004412">
    <property type="term" value="F:homoserine dehydrogenase activity"/>
    <property type="evidence" value="ECO:0007669"/>
    <property type="project" value="UniProtKB-EC"/>
</dbReference>
<dbReference type="UniPathway" id="UPA00051">
    <property type="reaction ID" value="UER00465"/>
</dbReference>
<evidence type="ECO:0000256" key="9">
    <source>
        <dbReference type="ARBA" id="ARBA00023167"/>
    </source>
</evidence>
<comment type="similarity">
    <text evidence="3 11">Belongs to the homoserine dehydrogenase family.</text>
</comment>
<dbReference type="STRING" id="1048983.EL17_08430"/>
<keyword evidence="8 10" id="KW-0560">Oxidoreductase</keyword>
<dbReference type="Proteomes" id="UP000027821">
    <property type="component" value="Unassembled WGS sequence"/>
</dbReference>
<dbReference type="InterPro" id="IPR001342">
    <property type="entry name" value="HDH_cat"/>
</dbReference>
<dbReference type="Gene3D" id="3.30.360.10">
    <property type="entry name" value="Dihydrodipicolinate Reductase, domain 2"/>
    <property type="match status" value="1"/>
</dbReference>
<evidence type="ECO:0000256" key="4">
    <source>
        <dbReference type="ARBA" id="ARBA00013213"/>
    </source>
</evidence>
<evidence type="ECO:0000256" key="7">
    <source>
        <dbReference type="ARBA" id="ARBA00022697"/>
    </source>
</evidence>
<dbReference type="GO" id="GO:0009088">
    <property type="term" value="P:threonine biosynthetic process"/>
    <property type="evidence" value="ECO:0007669"/>
    <property type="project" value="UniProtKB-UniPathway"/>
</dbReference>
<evidence type="ECO:0000256" key="1">
    <source>
        <dbReference type="ARBA" id="ARBA00005056"/>
    </source>
</evidence>
<dbReference type="Pfam" id="PF03447">
    <property type="entry name" value="NAD_binding_3"/>
    <property type="match status" value="1"/>
</dbReference>
<evidence type="ECO:0000313" key="15">
    <source>
        <dbReference type="Proteomes" id="UP000027821"/>
    </source>
</evidence>
<evidence type="ECO:0000313" key="14">
    <source>
        <dbReference type="EMBL" id="KEO74155.1"/>
    </source>
</evidence>